<dbReference type="AlphaFoldDB" id="A0A067MXJ1"/>
<keyword evidence="2" id="KW-1185">Reference proteome</keyword>
<name>A0A067MXJ1_BOTB1</name>
<dbReference type="Proteomes" id="UP000027195">
    <property type="component" value="Unassembled WGS sequence"/>
</dbReference>
<dbReference type="InParanoid" id="A0A067MXJ1"/>
<evidence type="ECO:0000313" key="2">
    <source>
        <dbReference type="Proteomes" id="UP000027195"/>
    </source>
</evidence>
<dbReference type="HOGENOM" id="CLU_1532291_0_0_1"/>
<evidence type="ECO:0000313" key="1">
    <source>
        <dbReference type="EMBL" id="KDQ16617.1"/>
    </source>
</evidence>
<proteinExistence type="predicted"/>
<dbReference type="EMBL" id="KL198026">
    <property type="protein sequence ID" value="KDQ16617.1"/>
    <property type="molecule type" value="Genomic_DNA"/>
</dbReference>
<sequence>MDKLKEEMVKVSSDGLKSNPDHDPYLVQLTTILARRSVLSLYNLREYFISAPQGFKRYRLWNRLYLKRFGSLSISGTAFASTMVRPLPPHNTGSFMLQRIFGDEAYVAVHVGVMAAPPSRKKPRKSSKGILLSRGSCLSKHPYKQSHTCPWRNVYDSTRQVLPICRIWKLAYSAG</sequence>
<gene>
    <name evidence="1" type="ORF">BOTBODRAFT_144416</name>
</gene>
<protein>
    <submittedName>
        <fullName evidence="1">Uncharacterized protein</fullName>
    </submittedName>
</protein>
<reference evidence="2" key="1">
    <citation type="journal article" date="2014" name="Proc. Natl. Acad. Sci. U.S.A.">
        <title>Extensive sampling of basidiomycete genomes demonstrates inadequacy of the white-rot/brown-rot paradigm for wood decay fungi.</title>
        <authorList>
            <person name="Riley R."/>
            <person name="Salamov A.A."/>
            <person name="Brown D.W."/>
            <person name="Nagy L.G."/>
            <person name="Floudas D."/>
            <person name="Held B.W."/>
            <person name="Levasseur A."/>
            <person name="Lombard V."/>
            <person name="Morin E."/>
            <person name="Otillar R."/>
            <person name="Lindquist E.A."/>
            <person name="Sun H."/>
            <person name="LaButti K.M."/>
            <person name="Schmutz J."/>
            <person name="Jabbour D."/>
            <person name="Luo H."/>
            <person name="Baker S.E."/>
            <person name="Pisabarro A.G."/>
            <person name="Walton J.D."/>
            <person name="Blanchette R.A."/>
            <person name="Henrissat B."/>
            <person name="Martin F."/>
            <person name="Cullen D."/>
            <person name="Hibbett D.S."/>
            <person name="Grigoriev I.V."/>
        </authorList>
    </citation>
    <scope>NUCLEOTIDE SEQUENCE [LARGE SCALE GENOMIC DNA]</scope>
    <source>
        <strain evidence="2">FD-172 SS1</strain>
    </source>
</reference>
<accession>A0A067MXJ1</accession>
<organism evidence="1 2">
    <name type="scientific">Botryobasidium botryosum (strain FD-172 SS1)</name>
    <dbReference type="NCBI Taxonomy" id="930990"/>
    <lineage>
        <taxon>Eukaryota</taxon>
        <taxon>Fungi</taxon>
        <taxon>Dikarya</taxon>
        <taxon>Basidiomycota</taxon>
        <taxon>Agaricomycotina</taxon>
        <taxon>Agaricomycetes</taxon>
        <taxon>Cantharellales</taxon>
        <taxon>Botryobasidiaceae</taxon>
        <taxon>Botryobasidium</taxon>
    </lineage>
</organism>